<name>A0A265NFN0_9BACI</name>
<evidence type="ECO:0000256" key="1">
    <source>
        <dbReference type="SAM" id="Phobius"/>
    </source>
</evidence>
<feature type="transmembrane region" description="Helical" evidence="1">
    <location>
        <begin position="52"/>
        <end position="75"/>
    </location>
</feature>
<accession>A0A265NFN0</accession>
<protein>
    <recommendedName>
        <fullName evidence="4">DUF1440 domain-containing protein</fullName>
    </recommendedName>
</protein>
<comment type="caution">
    <text evidence="2">The sequence shown here is derived from an EMBL/GenBank/DDBJ whole genome shotgun (WGS) entry which is preliminary data.</text>
</comment>
<keyword evidence="3" id="KW-1185">Reference proteome</keyword>
<dbReference type="EMBL" id="NPMS01000001">
    <property type="protein sequence ID" value="OZU90585.1"/>
    <property type="molecule type" value="Genomic_DNA"/>
</dbReference>
<keyword evidence="1" id="KW-1133">Transmembrane helix</keyword>
<keyword evidence="1" id="KW-0812">Transmembrane</keyword>
<dbReference type="AlphaFoldDB" id="A0A265NFN0"/>
<reference evidence="2 3" key="1">
    <citation type="submission" date="2017-08" db="EMBL/GenBank/DDBJ databases">
        <title>Virgibacillus indicus sp. nov. and Virgibacillus profoundi sp. nov, two moderately halophilic bacteria isolated from marine sediment by using the Microfluidic Streak Plate.</title>
        <authorList>
            <person name="Xu B."/>
            <person name="Hu B."/>
            <person name="Wang J."/>
            <person name="Zhu Y."/>
            <person name="Huang L."/>
            <person name="Du W."/>
            <person name="Huang Y."/>
        </authorList>
    </citation>
    <scope>NUCLEOTIDE SEQUENCE [LARGE SCALE GENOMIC DNA]</scope>
    <source>
        <strain evidence="2 3">IO3-P2-C2</strain>
    </source>
</reference>
<gene>
    <name evidence="2" type="ORF">CIL03_05440</name>
</gene>
<organism evidence="2 3">
    <name type="scientific">Virgibacillus indicus</name>
    <dbReference type="NCBI Taxonomy" id="2024554"/>
    <lineage>
        <taxon>Bacteria</taxon>
        <taxon>Bacillati</taxon>
        <taxon>Bacillota</taxon>
        <taxon>Bacilli</taxon>
        <taxon>Bacillales</taxon>
        <taxon>Bacillaceae</taxon>
        <taxon>Virgibacillus</taxon>
    </lineage>
</organism>
<proteinExistence type="predicted"/>
<sequence>MWNFSKLVLIGIIAGTVLAVSLKIVRLLTGNPASILLYNMDYIPLLKMWDEILGAGLLFHFITCIVSVVVLFYFLKPLALKRNVLPYVVTYTIGGGVLFFLSALTGTPPAYNDVAAWFYWTAGHTLFGIVVGLLVKKWV</sequence>
<evidence type="ECO:0000313" key="2">
    <source>
        <dbReference type="EMBL" id="OZU90585.1"/>
    </source>
</evidence>
<feature type="transmembrane region" description="Helical" evidence="1">
    <location>
        <begin position="117"/>
        <end position="135"/>
    </location>
</feature>
<feature type="transmembrane region" description="Helical" evidence="1">
    <location>
        <begin position="84"/>
        <end position="105"/>
    </location>
</feature>
<keyword evidence="1" id="KW-0472">Membrane</keyword>
<evidence type="ECO:0008006" key="4">
    <source>
        <dbReference type="Google" id="ProtNLM"/>
    </source>
</evidence>
<dbReference type="RefSeq" id="WP_094884295.1">
    <property type="nucleotide sequence ID" value="NZ_NPMS01000001.1"/>
</dbReference>
<dbReference type="OrthoDB" id="1443299at2"/>
<dbReference type="Proteomes" id="UP000216498">
    <property type="component" value="Unassembled WGS sequence"/>
</dbReference>
<evidence type="ECO:0000313" key="3">
    <source>
        <dbReference type="Proteomes" id="UP000216498"/>
    </source>
</evidence>